<dbReference type="InterPro" id="IPR016181">
    <property type="entry name" value="Acyl_CoA_acyltransferase"/>
</dbReference>
<protein>
    <submittedName>
        <fullName evidence="4">DNA-binding MarR family transcriptional regulator/GNAT superfamily N-acetyltransferase</fullName>
    </submittedName>
</protein>
<organism evidence="4 5">
    <name type="scientific">Rhizobium giardinii</name>
    <dbReference type="NCBI Taxonomy" id="56731"/>
    <lineage>
        <taxon>Bacteria</taxon>
        <taxon>Pseudomonadati</taxon>
        <taxon>Pseudomonadota</taxon>
        <taxon>Alphaproteobacteria</taxon>
        <taxon>Hyphomicrobiales</taxon>
        <taxon>Rhizobiaceae</taxon>
        <taxon>Rhizobium/Agrobacterium group</taxon>
        <taxon>Rhizobium</taxon>
    </lineage>
</organism>
<feature type="domain" description="HTH marR-type" evidence="2">
    <location>
        <begin position="1"/>
        <end position="147"/>
    </location>
</feature>
<dbReference type="SMART" id="SM00347">
    <property type="entry name" value="HTH_MARR"/>
    <property type="match status" value="1"/>
</dbReference>
<dbReference type="RefSeq" id="WP_018324353.1">
    <property type="nucleotide sequence ID" value="NZ_JACHBK010000003.1"/>
</dbReference>
<evidence type="ECO:0000259" key="3">
    <source>
        <dbReference type="PROSITE" id="PS51186"/>
    </source>
</evidence>
<gene>
    <name evidence="4" type="ORF">GGD55_001755</name>
</gene>
<dbReference type="InterPro" id="IPR036388">
    <property type="entry name" value="WH-like_DNA-bd_sf"/>
</dbReference>
<evidence type="ECO:0000313" key="4">
    <source>
        <dbReference type="EMBL" id="MBB5535072.1"/>
    </source>
</evidence>
<dbReference type="InterPro" id="IPR000835">
    <property type="entry name" value="HTH_MarR-typ"/>
</dbReference>
<dbReference type="Proteomes" id="UP000585507">
    <property type="component" value="Unassembled WGS sequence"/>
</dbReference>
<dbReference type="InterPro" id="IPR000182">
    <property type="entry name" value="GNAT_dom"/>
</dbReference>
<evidence type="ECO:0000256" key="1">
    <source>
        <dbReference type="ARBA" id="ARBA00022679"/>
    </source>
</evidence>
<dbReference type="InterPro" id="IPR050769">
    <property type="entry name" value="NAT_camello-type"/>
</dbReference>
<dbReference type="Gene3D" id="3.40.630.30">
    <property type="match status" value="1"/>
</dbReference>
<feature type="domain" description="N-acetyltransferase" evidence="3">
    <location>
        <begin position="157"/>
        <end position="313"/>
    </location>
</feature>
<evidence type="ECO:0000313" key="5">
    <source>
        <dbReference type="Proteomes" id="UP000585507"/>
    </source>
</evidence>
<sequence>MNTLATVHEPQPADRIETLRAFNRFYTNQLGLLGRAFLDSRFTLTEARIIYELAARPGLPAKKLIEELHLDPAYLSRILKKFRGDGLLTTRPDPQDQRSQLLELTAEGVSQARALAVRSREEIAAMLSPLNAAQQEMIATAMGRIETLLSAPSASNFTLRAHQPGDISWVLGRQTKLYAEEYGWNGEYEGLILQIAGDFINHFKAGREFCWIAEAGGEIAGSVFLVDAGGGTAKLRLLYVEPFARGLGIGLALVRQCIAFAREAGYKTLTLWTNDILVSARRIYQAEGFVLVSEERHHSFGKDLNGQTWQLSL</sequence>
<keyword evidence="5" id="KW-1185">Reference proteome</keyword>
<dbReference type="CDD" id="cd04301">
    <property type="entry name" value="NAT_SF"/>
    <property type="match status" value="1"/>
</dbReference>
<dbReference type="Gene3D" id="1.10.10.10">
    <property type="entry name" value="Winged helix-like DNA-binding domain superfamily/Winged helix DNA-binding domain"/>
    <property type="match status" value="1"/>
</dbReference>
<dbReference type="SUPFAM" id="SSF46785">
    <property type="entry name" value="Winged helix' DNA-binding domain"/>
    <property type="match status" value="1"/>
</dbReference>
<dbReference type="Pfam" id="PF00583">
    <property type="entry name" value="Acetyltransf_1"/>
    <property type="match status" value="1"/>
</dbReference>
<dbReference type="GO" id="GO:0003700">
    <property type="term" value="F:DNA-binding transcription factor activity"/>
    <property type="evidence" value="ECO:0007669"/>
    <property type="project" value="InterPro"/>
</dbReference>
<dbReference type="InterPro" id="IPR036390">
    <property type="entry name" value="WH_DNA-bd_sf"/>
</dbReference>
<dbReference type="PROSITE" id="PS50995">
    <property type="entry name" value="HTH_MARR_2"/>
    <property type="match status" value="1"/>
</dbReference>
<evidence type="ECO:0000259" key="2">
    <source>
        <dbReference type="PROSITE" id="PS50995"/>
    </source>
</evidence>
<dbReference type="GO" id="GO:0008080">
    <property type="term" value="F:N-acetyltransferase activity"/>
    <property type="evidence" value="ECO:0007669"/>
    <property type="project" value="InterPro"/>
</dbReference>
<keyword evidence="1 4" id="KW-0808">Transferase</keyword>
<dbReference type="PANTHER" id="PTHR13947:SF37">
    <property type="entry name" value="LD18367P"/>
    <property type="match status" value="1"/>
</dbReference>
<dbReference type="Pfam" id="PF01047">
    <property type="entry name" value="MarR"/>
    <property type="match status" value="1"/>
</dbReference>
<dbReference type="PANTHER" id="PTHR13947">
    <property type="entry name" value="GNAT FAMILY N-ACETYLTRANSFERASE"/>
    <property type="match status" value="1"/>
</dbReference>
<dbReference type="GO" id="GO:0003677">
    <property type="term" value="F:DNA binding"/>
    <property type="evidence" value="ECO:0007669"/>
    <property type="project" value="UniProtKB-KW"/>
</dbReference>
<comment type="caution">
    <text evidence="4">The sequence shown here is derived from an EMBL/GenBank/DDBJ whole genome shotgun (WGS) entry which is preliminary data.</text>
</comment>
<dbReference type="AlphaFoldDB" id="A0A7W8U963"/>
<dbReference type="PROSITE" id="PS51186">
    <property type="entry name" value="GNAT"/>
    <property type="match status" value="1"/>
</dbReference>
<dbReference type="EMBL" id="JACHBK010000003">
    <property type="protein sequence ID" value="MBB5535072.1"/>
    <property type="molecule type" value="Genomic_DNA"/>
</dbReference>
<keyword evidence="4" id="KW-0238">DNA-binding</keyword>
<proteinExistence type="predicted"/>
<name>A0A7W8U963_9HYPH</name>
<accession>A0A7W8U963</accession>
<dbReference type="SUPFAM" id="SSF55729">
    <property type="entry name" value="Acyl-CoA N-acyltransferases (Nat)"/>
    <property type="match status" value="1"/>
</dbReference>
<reference evidence="4 5" key="1">
    <citation type="submission" date="2020-08" db="EMBL/GenBank/DDBJ databases">
        <title>Genomic Encyclopedia of Type Strains, Phase IV (KMG-V): Genome sequencing to study the core and pangenomes of soil and plant-associated prokaryotes.</title>
        <authorList>
            <person name="Whitman W."/>
        </authorList>
    </citation>
    <scope>NUCLEOTIDE SEQUENCE [LARGE SCALE GENOMIC DNA]</scope>
    <source>
        <strain evidence="4 5">SEMIA 4084</strain>
    </source>
</reference>